<organism evidence="2 3">
    <name type="scientific">Candidatus Manganitrophus noduliformans</name>
    <dbReference type="NCBI Taxonomy" id="2606439"/>
    <lineage>
        <taxon>Bacteria</taxon>
        <taxon>Pseudomonadati</taxon>
        <taxon>Nitrospirota</taxon>
        <taxon>Nitrospiria</taxon>
        <taxon>Candidatus Troglogloeales</taxon>
        <taxon>Candidatus Manganitrophaceae</taxon>
        <taxon>Candidatus Manganitrophus</taxon>
    </lineage>
</organism>
<evidence type="ECO:0000313" key="2">
    <source>
        <dbReference type="EMBL" id="NKE71588.1"/>
    </source>
</evidence>
<protein>
    <submittedName>
        <fullName evidence="2">Uncharacterized protein</fullName>
    </submittedName>
</protein>
<feature type="transmembrane region" description="Helical" evidence="1">
    <location>
        <begin position="28"/>
        <end position="48"/>
    </location>
</feature>
<dbReference type="AlphaFoldDB" id="A0A7X6IBF9"/>
<keyword evidence="3" id="KW-1185">Reference proteome</keyword>
<evidence type="ECO:0000256" key="1">
    <source>
        <dbReference type="SAM" id="Phobius"/>
    </source>
</evidence>
<reference evidence="2 3" key="1">
    <citation type="journal article" date="2020" name="Nature">
        <title>Bacterial chemolithoautotrophy via manganese oxidation.</title>
        <authorList>
            <person name="Yu H."/>
            <person name="Leadbetter J.R."/>
        </authorList>
    </citation>
    <scope>NUCLEOTIDE SEQUENCE [LARGE SCALE GENOMIC DNA]</scope>
    <source>
        <strain evidence="2 3">Mn-1</strain>
    </source>
</reference>
<keyword evidence="1" id="KW-0472">Membrane</keyword>
<gene>
    <name evidence="2" type="ORF">MNODULE_12640</name>
</gene>
<dbReference type="RefSeq" id="WP_168060356.1">
    <property type="nucleotide sequence ID" value="NZ_VTOW01000002.1"/>
</dbReference>
<accession>A0A7X6IBF9</accession>
<comment type="caution">
    <text evidence="2">The sequence shown here is derived from an EMBL/GenBank/DDBJ whole genome shotgun (WGS) entry which is preliminary data.</text>
</comment>
<dbReference type="Proteomes" id="UP000534783">
    <property type="component" value="Unassembled WGS sequence"/>
</dbReference>
<keyword evidence="1" id="KW-1133">Transmembrane helix</keyword>
<name>A0A7X6IBF9_9BACT</name>
<proteinExistence type="predicted"/>
<keyword evidence="1" id="KW-0812">Transmembrane</keyword>
<evidence type="ECO:0000313" key="3">
    <source>
        <dbReference type="Proteomes" id="UP000534783"/>
    </source>
</evidence>
<sequence>MATMKQVGNLEIDEDLPFQERSWKIQRIGWILMALAVLGALLGLFGPGPLSSAGQGRQGGPLRLEYKRFERFQSPTTLRVLVGPGAEKEGAVRLWIDLDYLKGVQIRRITPEPDETQSGPDRLTYLFRVEKSGPPKEITFHLETEQFGLLPGRIGLNTGEELAFRQWIYP</sequence>
<dbReference type="EMBL" id="VTOW01000002">
    <property type="protein sequence ID" value="NKE71588.1"/>
    <property type="molecule type" value="Genomic_DNA"/>
</dbReference>